<name>A0ABQ3DHA9_9ACTN</name>
<keyword evidence="3" id="KW-1185">Reference proteome</keyword>
<gene>
    <name evidence="2" type="ORF">GCM10010346_09130</name>
</gene>
<dbReference type="Gene3D" id="3.40.50.720">
    <property type="entry name" value="NAD(P)-binding Rossmann-like Domain"/>
    <property type="match status" value="1"/>
</dbReference>
<reference evidence="3" key="1">
    <citation type="journal article" date="2019" name="Int. J. Syst. Evol. Microbiol.">
        <title>The Global Catalogue of Microorganisms (GCM) 10K type strain sequencing project: providing services to taxonomists for standard genome sequencing and annotation.</title>
        <authorList>
            <consortium name="The Broad Institute Genomics Platform"/>
            <consortium name="The Broad Institute Genome Sequencing Center for Infectious Disease"/>
            <person name="Wu L."/>
            <person name="Ma J."/>
        </authorList>
    </citation>
    <scope>NUCLEOTIDE SEQUENCE [LARGE SCALE GENOMIC DNA]</scope>
    <source>
        <strain evidence="3">JCM 4737</strain>
    </source>
</reference>
<evidence type="ECO:0000313" key="3">
    <source>
        <dbReference type="Proteomes" id="UP000599437"/>
    </source>
</evidence>
<organism evidence="2 3">
    <name type="scientific">Streptomyces chryseus</name>
    <dbReference type="NCBI Taxonomy" id="68186"/>
    <lineage>
        <taxon>Bacteria</taxon>
        <taxon>Bacillati</taxon>
        <taxon>Actinomycetota</taxon>
        <taxon>Actinomycetes</taxon>
        <taxon>Kitasatosporales</taxon>
        <taxon>Streptomycetaceae</taxon>
        <taxon>Streptomyces</taxon>
    </lineage>
</organism>
<dbReference type="InterPro" id="IPR036291">
    <property type="entry name" value="NAD(P)-bd_dom_sf"/>
</dbReference>
<proteinExistence type="predicted"/>
<dbReference type="PANTHER" id="PTHR43245:SF51">
    <property type="entry name" value="SHORT CHAIN DEHYDROGENASE_REDUCTASE FAMILY 42E, MEMBER 2"/>
    <property type="match status" value="1"/>
</dbReference>
<comment type="caution">
    <text evidence="2">The sequence shown here is derived from an EMBL/GenBank/DDBJ whole genome shotgun (WGS) entry which is preliminary data.</text>
</comment>
<feature type="domain" description="NAD-dependent epimerase/dehydratase" evidence="1">
    <location>
        <begin position="9"/>
        <end position="216"/>
    </location>
</feature>
<dbReference type="InterPro" id="IPR050177">
    <property type="entry name" value="Lipid_A_modif_metabolic_enz"/>
</dbReference>
<accession>A0ABQ3DHA9</accession>
<sequence length="324" mass="34473">MRSEPGALLVLGGTGFIGSAVVRELLRPGSSGAPPPELRILARRPLPDWMTSAGARRIPADLTDPDGLRGVCEGVGTVLHLASYVGRDPALCTAVNDLGTRAVAREADAAGARVLYVSTASVYGGGPHRGATEEQLVPAPVSAASASRLRAEETVLTRGGVVLRPHLVHGPGDKWFVPLLYRLLREVPVWPEGGSSRSSLVAVRDLARVVAALSHSDWDADRGTVYHVNHPRPVTLRAMATQVCRGLDVALPGSDLPRAAHRELAARVLPGLSAHQHALLTEDHWYESSRIWRRLGIEPGPGFAAGLVAGLPWYRKHVAGPHLV</sequence>
<dbReference type="Proteomes" id="UP000599437">
    <property type="component" value="Unassembled WGS sequence"/>
</dbReference>
<evidence type="ECO:0000313" key="2">
    <source>
        <dbReference type="EMBL" id="GHA88460.1"/>
    </source>
</evidence>
<protein>
    <submittedName>
        <fullName evidence="2">3-beta hydroxysteroid dehydrogenase</fullName>
    </submittedName>
</protein>
<dbReference type="PANTHER" id="PTHR43245">
    <property type="entry name" value="BIFUNCTIONAL POLYMYXIN RESISTANCE PROTEIN ARNA"/>
    <property type="match status" value="1"/>
</dbReference>
<dbReference type="Pfam" id="PF01370">
    <property type="entry name" value="Epimerase"/>
    <property type="match status" value="1"/>
</dbReference>
<evidence type="ECO:0000259" key="1">
    <source>
        <dbReference type="Pfam" id="PF01370"/>
    </source>
</evidence>
<dbReference type="InterPro" id="IPR001509">
    <property type="entry name" value="Epimerase_deHydtase"/>
</dbReference>
<dbReference type="SUPFAM" id="SSF51735">
    <property type="entry name" value="NAD(P)-binding Rossmann-fold domains"/>
    <property type="match status" value="1"/>
</dbReference>
<dbReference type="RefSeq" id="WP_138894126.1">
    <property type="nucleotide sequence ID" value="NZ_BMVO01000001.1"/>
</dbReference>
<dbReference type="EMBL" id="BMVO01000001">
    <property type="protein sequence ID" value="GHA88460.1"/>
    <property type="molecule type" value="Genomic_DNA"/>
</dbReference>